<dbReference type="Pfam" id="PF00460">
    <property type="entry name" value="Flg_bb_rod"/>
    <property type="match status" value="1"/>
</dbReference>
<reference evidence="12 13" key="1">
    <citation type="submission" date="2018-07" db="EMBL/GenBank/DDBJ databases">
        <title>Genomic Encyclopedia of Type Strains, Phase IV (KMG-IV): sequencing the most valuable type-strain genomes for metagenomic binning, comparative biology and taxonomic classification.</title>
        <authorList>
            <person name="Goeker M."/>
        </authorList>
    </citation>
    <scope>NUCLEOTIDE SEQUENCE [LARGE SCALE GENOMIC DNA]</scope>
    <source>
        <strain evidence="12 13">DSM 103736</strain>
    </source>
</reference>
<dbReference type="Pfam" id="PF22638">
    <property type="entry name" value="FlgK_D1"/>
    <property type="match status" value="1"/>
</dbReference>
<evidence type="ECO:0000256" key="3">
    <source>
        <dbReference type="ARBA" id="ARBA00009677"/>
    </source>
</evidence>
<evidence type="ECO:0000313" key="13">
    <source>
        <dbReference type="Proteomes" id="UP000254848"/>
    </source>
</evidence>
<dbReference type="Pfam" id="PF21158">
    <property type="entry name" value="flgK_1st_1"/>
    <property type="match status" value="1"/>
</dbReference>
<evidence type="ECO:0000259" key="11">
    <source>
        <dbReference type="Pfam" id="PF22638"/>
    </source>
</evidence>
<dbReference type="PANTHER" id="PTHR30033">
    <property type="entry name" value="FLAGELLAR HOOK-ASSOCIATED PROTEIN 1"/>
    <property type="match status" value="1"/>
</dbReference>
<dbReference type="InterPro" id="IPR010930">
    <property type="entry name" value="Flg_bb/hook_C_dom"/>
</dbReference>
<dbReference type="PANTHER" id="PTHR30033:SF1">
    <property type="entry name" value="FLAGELLAR HOOK-ASSOCIATED PROTEIN 1"/>
    <property type="match status" value="1"/>
</dbReference>
<dbReference type="NCBIfam" id="TIGR02492">
    <property type="entry name" value="flgK_ends"/>
    <property type="match status" value="1"/>
</dbReference>
<keyword evidence="5 7" id="KW-0964">Secreted</keyword>
<name>A0A370R2W4_9GAMM</name>
<dbReference type="GO" id="GO:0009424">
    <property type="term" value="C:bacterial-type flagellum hook"/>
    <property type="evidence" value="ECO:0007669"/>
    <property type="project" value="UniProtKB-UniRule"/>
</dbReference>
<sequence>MSGLINSAMSGLSAAQVALSVTSNNLSNVYTSGYNRQTVSFAQNGGTNTSAGYIGNGVNVSGINREYNAFIVSQLRQGQSTYNATVSYYQQVSRIDDLLADSTTSISANMEDFFSNLQNFVSNAADASARQTVLAKAEGLVNQFRTTDEYLRNLESDINQTVSGSVDQINNYSKQIASLNDKITRLTGANGGNPPNDLLDLRDDMINKLNQIVGVEVTQQGDGAINVSFAGGLSLVQGSTSYSVLAVPSSVDPSRTTIAYNGGAGAVSELPEGRITSGSLSGAFKFRSGVLTESRNQLGQIALSMSDAFNRVQAEGVDLYGNQGEPLFTIGSPRSIANANNPSDAAVSAVYSDVSQTKATDYRMDFDGTNWQVTRLSDNSKFSVAPDAQGKLNFDGLTVEVGNGPAQANDSFTLKTTSNAISGFGVAISDGGKLAAGLDDGSNQTGESDNRNAQKMLDLQKKQLVGGKATFSSAYASLVGTVGNQTAGAKVDAIAQGNVVNQLTVEQQSVSGVNLDEEYGNLIRFQQYYQANAQVIQVASTLFDSLLAIR</sequence>
<feature type="domain" description="Flagellar basal body rod protein N-terminal" evidence="8">
    <location>
        <begin position="5"/>
        <end position="34"/>
    </location>
</feature>
<evidence type="ECO:0000259" key="10">
    <source>
        <dbReference type="Pfam" id="PF21158"/>
    </source>
</evidence>
<dbReference type="SUPFAM" id="SSF64518">
    <property type="entry name" value="Phase 1 flagellin"/>
    <property type="match status" value="1"/>
</dbReference>
<dbReference type="InterPro" id="IPR001444">
    <property type="entry name" value="Flag_bb_rod_N"/>
</dbReference>
<evidence type="ECO:0000256" key="4">
    <source>
        <dbReference type="ARBA" id="ARBA00016244"/>
    </source>
</evidence>
<feature type="domain" description="Flagellar hook-associated protein 1 D2-like" evidence="10">
    <location>
        <begin position="336"/>
        <end position="416"/>
    </location>
</feature>
<evidence type="ECO:0000256" key="7">
    <source>
        <dbReference type="RuleBase" id="RU362065"/>
    </source>
</evidence>
<dbReference type="EMBL" id="QRAP01000001">
    <property type="protein sequence ID" value="RDK96779.1"/>
    <property type="molecule type" value="Genomic_DNA"/>
</dbReference>
<evidence type="ECO:0000256" key="2">
    <source>
        <dbReference type="ARBA" id="ARBA00004613"/>
    </source>
</evidence>
<evidence type="ECO:0000256" key="1">
    <source>
        <dbReference type="ARBA" id="ARBA00004365"/>
    </source>
</evidence>
<dbReference type="Proteomes" id="UP000254848">
    <property type="component" value="Unassembled WGS sequence"/>
</dbReference>
<comment type="similarity">
    <text evidence="3 7">Belongs to the flagella basal body rod proteins family.</text>
</comment>
<dbReference type="PRINTS" id="PR01005">
    <property type="entry name" value="FLGHOOKAP1"/>
</dbReference>
<accession>A0A370R2W4</accession>
<dbReference type="GO" id="GO:0044780">
    <property type="term" value="P:bacterial-type flagellum assembly"/>
    <property type="evidence" value="ECO:0007669"/>
    <property type="project" value="InterPro"/>
</dbReference>
<dbReference type="GO" id="GO:0005576">
    <property type="term" value="C:extracellular region"/>
    <property type="evidence" value="ECO:0007669"/>
    <property type="project" value="UniProtKB-SubCell"/>
</dbReference>
<dbReference type="GO" id="GO:0005198">
    <property type="term" value="F:structural molecule activity"/>
    <property type="evidence" value="ECO:0007669"/>
    <property type="project" value="UniProtKB-UniRule"/>
</dbReference>
<feature type="domain" description="Flagellar hook-associated protein FlgK helical" evidence="11">
    <location>
        <begin position="93"/>
        <end position="328"/>
    </location>
</feature>
<dbReference type="Pfam" id="PF06429">
    <property type="entry name" value="Flg_bbr_C"/>
    <property type="match status" value="1"/>
</dbReference>
<comment type="caution">
    <text evidence="12">The sequence shown here is derived from an EMBL/GenBank/DDBJ whole genome shotgun (WGS) entry which is preliminary data.</text>
</comment>
<feature type="domain" description="Flagellar basal-body/hook protein C-terminal" evidence="9">
    <location>
        <begin position="510"/>
        <end position="548"/>
    </location>
</feature>
<keyword evidence="6 7" id="KW-0975">Bacterial flagellum</keyword>
<evidence type="ECO:0000256" key="5">
    <source>
        <dbReference type="ARBA" id="ARBA00022525"/>
    </source>
</evidence>
<keyword evidence="12" id="KW-0966">Cell projection</keyword>
<keyword evidence="12" id="KW-0282">Flagellum</keyword>
<organism evidence="12 13">
    <name type="scientific">Enterobacillus tribolii</name>
    <dbReference type="NCBI Taxonomy" id="1487935"/>
    <lineage>
        <taxon>Bacteria</taxon>
        <taxon>Pseudomonadati</taxon>
        <taxon>Pseudomonadota</taxon>
        <taxon>Gammaproteobacteria</taxon>
        <taxon>Enterobacterales</taxon>
        <taxon>Hafniaceae</taxon>
        <taxon>Enterobacillus</taxon>
    </lineage>
</organism>
<evidence type="ECO:0000259" key="8">
    <source>
        <dbReference type="Pfam" id="PF00460"/>
    </source>
</evidence>
<keyword evidence="12" id="KW-0969">Cilium</keyword>
<protein>
    <recommendedName>
        <fullName evidence="4 7">Flagellar hook-associated protein 1</fullName>
        <shortName evidence="7">HAP1</shortName>
    </recommendedName>
</protein>
<evidence type="ECO:0000256" key="6">
    <source>
        <dbReference type="ARBA" id="ARBA00023143"/>
    </source>
</evidence>
<dbReference type="AlphaFoldDB" id="A0A370R2W4"/>
<proteinExistence type="inferred from homology"/>
<dbReference type="InterPro" id="IPR002371">
    <property type="entry name" value="FlgK"/>
</dbReference>
<gene>
    <name evidence="7" type="primary">flgK</name>
    <name evidence="12" type="ORF">C8D90_101215</name>
</gene>
<dbReference type="InterPro" id="IPR053927">
    <property type="entry name" value="FlgK_helical"/>
</dbReference>
<dbReference type="RefSeq" id="WP_115456568.1">
    <property type="nucleotide sequence ID" value="NZ_QRAP01000001.1"/>
</dbReference>
<comment type="subcellular location">
    <subcellularLocation>
        <location evidence="1 7">Bacterial flagellum</location>
    </subcellularLocation>
    <subcellularLocation>
        <location evidence="2 7">Secreted</location>
    </subcellularLocation>
</comment>
<dbReference type="InterPro" id="IPR049119">
    <property type="entry name" value="FlgK_D2-like"/>
</dbReference>
<evidence type="ECO:0000313" key="12">
    <source>
        <dbReference type="EMBL" id="RDK96779.1"/>
    </source>
</evidence>
<evidence type="ECO:0000259" key="9">
    <source>
        <dbReference type="Pfam" id="PF06429"/>
    </source>
</evidence>
<keyword evidence="13" id="KW-1185">Reference proteome</keyword>
<dbReference type="OrthoDB" id="9802553at2"/>